<evidence type="ECO:0000256" key="7">
    <source>
        <dbReference type="ARBA" id="ARBA00022827"/>
    </source>
</evidence>
<keyword evidence="12" id="KW-0812">Transmembrane</keyword>
<accession>A0A127ZFH8</accession>
<sequence length="541" mass="60852">MTDSDNTLERLSHQRRPPLRVGIIGGGMSGICMACKLLEAIPNVQLTLFELNDQLGGTWYTHRYPGVACDSPSHLYSFWFSPNSGFKSKFASGSENLGYLQSVAARHDLDRFVRYETEVISAHWDKEESLWSCEVRDLSITIEAEKTETLDFDVLISCAGGQRNPVKPSSIVDHFAGPVFHSSKCPHDLDVANIKVAVVGTGSSSIQIVPALANLPESQTPSEIHVFQKSPGWVLKLPRGHFSAAIRKAFEMFPWLLWLYRVVLLIYYDIFIHWLLRKEGTMRSYATSAIQTQIPHQFPSSLNTEKTNDGEMDRNKLIESLSPEWSVGCRRVMVSDTFYPSLLQKHVHFHPSQVKCVSASNKKALITANGETIEVDVVILATGYDYHSWIRPLTIHNASGEELVDIWQASDIRGRYFGLATSGFPNLFHLFGPASRPSQGALSTIAELQAREIIRCVKQLSTLPGQSTMSISREAEDQMARTIYQGIKDSPFAQNCGGWYKNGKGFPSTLWPFTAFRFYRLLEKFDKEKTWIVESSEESIK</sequence>
<comment type="similarity">
    <text evidence="4">Belongs to the FAD-binding monooxygenase family.</text>
</comment>
<proteinExistence type="inferred from homology"/>
<comment type="pathway">
    <text evidence="2">Siderophore biosynthesis.</text>
</comment>
<reference evidence="13" key="1">
    <citation type="submission" date="2014-06" db="EMBL/GenBank/DDBJ databases">
        <authorList>
            <person name="Ju J."/>
            <person name="Zhang J."/>
        </authorList>
    </citation>
    <scope>NUCLEOTIDE SEQUENCE</scope>
    <source>
        <strain evidence="13">SscI8</strain>
    </source>
</reference>
<keyword evidence="9" id="KW-0560">Oxidoreductase</keyword>
<dbReference type="PANTHER" id="PTHR42877:SF4">
    <property type="entry name" value="FAD_NAD(P)-BINDING DOMAIN-CONTAINING PROTEIN-RELATED"/>
    <property type="match status" value="1"/>
</dbReference>
<name>A0A127ZFH8_9BASI</name>
<evidence type="ECO:0000256" key="3">
    <source>
        <dbReference type="ARBA" id="ARBA00007588"/>
    </source>
</evidence>
<evidence type="ECO:0000256" key="9">
    <source>
        <dbReference type="ARBA" id="ARBA00023002"/>
    </source>
</evidence>
<dbReference type="Gene3D" id="3.50.50.60">
    <property type="entry name" value="FAD/NAD(P)-binding domain"/>
    <property type="match status" value="3"/>
</dbReference>
<evidence type="ECO:0000256" key="8">
    <source>
        <dbReference type="ARBA" id="ARBA00022857"/>
    </source>
</evidence>
<comment type="catalytic activity">
    <reaction evidence="10">
        <text>L-ornithine + NADPH + O2 = N(5)-hydroxy-L-ornithine + NADP(+) + H2O</text>
        <dbReference type="Rhea" id="RHEA:41508"/>
        <dbReference type="ChEBI" id="CHEBI:15377"/>
        <dbReference type="ChEBI" id="CHEBI:15379"/>
        <dbReference type="ChEBI" id="CHEBI:46911"/>
        <dbReference type="ChEBI" id="CHEBI:57783"/>
        <dbReference type="ChEBI" id="CHEBI:58349"/>
        <dbReference type="ChEBI" id="CHEBI:78275"/>
        <dbReference type="EC" id="1.14.13.196"/>
    </reaction>
</comment>
<keyword evidence="12" id="KW-0472">Membrane</keyword>
<keyword evidence="6" id="KW-0285">Flavoprotein</keyword>
<feature type="transmembrane region" description="Helical" evidence="12">
    <location>
        <begin position="255"/>
        <end position="276"/>
    </location>
</feature>
<dbReference type="Pfam" id="PF13450">
    <property type="entry name" value="NAD_binding_8"/>
    <property type="match status" value="1"/>
</dbReference>
<dbReference type="InterPro" id="IPR036188">
    <property type="entry name" value="FAD/NAD-bd_sf"/>
</dbReference>
<dbReference type="EMBL" id="LK056681">
    <property type="protein sequence ID" value="CDU24785.1"/>
    <property type="molecule type" value="Genomic_DNA"/>
</dbReference>
<evidence type="ECO:0000256" key="10">
    <source>
        <dbReference type="ARBA" id="ARBA00047598"/>
    </source>
</evidence>
<dbReference type="AlphaFoldDB" id="A0A127ZFH8"/>
<protein>
    <recommendedName>
        <fullName evidence="5">L-ornithine N(5)-monooxygenase [NAD(P)H]</fullName>
        <ecNumber evidence="5">1.14.13.196</ecNumber>
    </recommendedName>
</protein>
<evidence type="ECO:0000256" key="2">
    <source>
        <dbReference type="ARBA" id="ARBA00004924"/>
    </source>
</evidence>
<dbReference type="InterPro" id="IPR051209">
    <property type="entry name" value="FAD-bind_Monooxygenase_sf"/>
</dbReference>
<gene>
    <name evidence="13" type="ORF">SPSC_04618</name>
</gene>
<evidence type="ECO:0000256" key="12">
    <source>
        <dbReference type="SAM" id="Phobius"/>
    </source>
</evidence>
<evidence type="ECO:0000256" key="1">
    <source>
        <dbReference type="ARBA" id="ARBA00001974"/>
    </source>
</evidence>
<keyword evidence="12" id="KW-1133">Transmembrane helix</keyword>
<evidence type="ECO:0000256" key="6">
    <source>
        <dbReference type="ARBA" id="ARBA00022630"/>
    </source>
</evidence>
<comment type="similarity">
    <text evidence="3">Belongs to the lysine N(6)-hydroxylase/L-ornithine N(5)-oxygenase family.</text>
</comment>
<evidence type="ECO:0000256" key="11">
    <source>
        <dbReference type="ARBA" id="ARBA00049248"/>
    </source>
</evidence>
<comment type="cofactor">
    <cofactor evidence="1">
        <name>FAD</name>
        <dbReference type="ChEBI" id="CHEBI:57692"/>
    </cofactor>
</comment>
<dbReference type="GO" id="GO:0004497">
    <property type="term" value="F:monooxygenase activity"/>
    <property type="evidence" value="ECO:0007669"/>
    <property type="project" value="UniProtKB-KW"/>
</dbReference>
<keyword evidence="7" id="KW-0274">FAD</keyword>
<comment type="catalytic activity">
    <reaction evidence="11">
        <text>L-ornithine + NADH + O2 = N(5)-hydroxy-L-ornithine + NAD(+) + H2O</text>
        <dbReference type="Rhea" id="RHEA:41512"/>
        <dbReference type="ChEBI" id="CHEBI:15377"/>
        <dbReference type="ChEBI" id="CHEBI:15379"/>
        <dbReference type="ChEBI" id="CHEBI:46911"/>
        <dbReference type="ChEBI" id="CHEBI:57540"/>
        <dbReference type="ChEBI" id="CHEBI:57945"/>
        <dbReference type="ChEBI" id="CHEBI:78275"/>
        <dbReference type="EC" id="1.14.13.196"/>
    </reaction>
</comment>
<evidence type="ECO:0000256" key="5">
    <source>
        <dbReference type="ARBA" id="ARBA00012881"/>
    </source>
</evidence>
<keyword evidence="13" id="KW-0503">Monooxygenase</keyword>
<dbReference type="PANTHER" id="PTHR42877">
    <property type="entry name" value="L-ORNITHINE N(5)-MONOOXYGENASE-RELATED"/>
    <property type="match status" value="1"/>
</dbReference>
<dbReference type="Pfam" id="PF13434">
    <property type="entry name" value="Lys_Orn_oxgnase"/>
    <property type="match status" value="1"/>
</dbReference>
<dbReference type="EC" id="1.14.13.196" evidence="5"/>
<evidence type="ECO:0000313" key="13">
    <source>
        <dbReference type="EMBL" id="CDU24785.1"/>
    </source>
</evidence>
<keyword evidence="8" id="KW-0521">NADP</keyword>
<dbReference type="SUPFAM" id="SSF51905">
    <property type="entry name" value="FAD/NAD(P)-binding domain"/>
    <property type="match status" value="1"/>
</dbReference>
<evidence type="ECO:0000256" key="4">
    <source>
        <dbReference type="ARBA" id="ARBA00010139"/>
    </source>
</evidence>
<organism evidence="13">
    <name type="scientific">Sporisorium scitamineum</name>
    <dbReference type="NCBI Taxonomy" id="49012"/>
    <lineage>
        <taxon>Eukaryota</taxon>
        <taxon>Fungi</taxon>
        <taxon>Dikarya</taxon>
        <taxon>Basidiomycota</taxon>
        <taxon>Ustilaginomycotina</taxon>
        <taxon>Ustilaginomycetes</taxon>
        <taxon>Ustilaginales</taxon>
        <taxon>Ustilaginaceae</taxon>
        <taxon>Sporisorium</taxon>
    </lineage>
</organism>
<dbReference type="InterPro" id="IPR025700">
    <property type="entry name" value="Lys/Orn_oxygenase"/>
</dbReference>
<dbReference type="OrthoDB" id="66881at2759"/>